<evidence type="ECO:0008006" key="2">
    <source>
        <dbReference type="Google" id="ProtNLM"/>
    </source>
</evidence>
<feature type="non-terminal residue" evidence="1">
    <location>
        <position position="1"/>
    </location>
</feature>
<protein>
    <recommendedName>
        <fullName evidence="2">Gfo/Idh/MocA-like oxidoreductase C-terminal domain-containing protein</fullName>
    </recommendedName>
</protein>
<comment type="caution">
    <text evidence="1">The sequence shown here is derived from an EMBL/GenBank/DDBJ whole genome shotgun (WGS) entry which is preliminary data.</text>
</comment>
<organism evidence="1">
    <name type="scientific">marine sediment metagenome</name>
    <dbReference type="NCBI Taxonomy" id="412755"/>
    <lineage>
        <taxon>unclassified sequences</taxon>
        <taxon>metagenomes</taxon>
        <taxon>ecological metagenomes</taxon>
    </lineage>
</organism>
<dbReference type="EMBL" id="LAZR01009993">
    <property type="protein sequence ID" value="KKM69438.1"/>
    <property type="molecule type" value="Genomic_DNA"/>
</dbReference>
<gene>
    <name evidence="1" type="ORF">LCGC14_1450780</name>
</gene>
<dbReference type="AlphaFoldDB" id="A0A0F9JIN2"/>
<evidence type="ECO:0000313" key="1">
    <source>
        <dbReference type="EMBL" id="KKM69438.1"/>
    </source>
</evidence>
<proteinExistence type="predicted"/>
<reference evidence="1" key="1">
    <citation type="journal article" date="2015" name="Nature">
        <title>Complex archaea that bridge the gap between prokaryotes and eukaryotes.</title>
        <authorList>
            <person name="Spang A."/>
            <person name="Saw J.H."/>
            <person name="Jorgensen S.L."/>
            <person name="Zaremba-Niedzwiedzka K."/>
            <person name="Martijn J."/>
            <person name="Lind A.E."/>
            <person name="van Eijk R."/>
            <person name="Schleper C."/>
            <person name="Guy L."/>
            <person name="Ettema T.J."/>
        </authorList>
    </citation>
    <scope>NUCLEOTIDE SEQUENCE</scope>
</reference>
<name>A0A0F9JIN2_9ZZZZ</name>
<dbReference type="Gene3D" id="3.30.360.10">
    <property type="entry name" value="Dihydrodipicolinate Reductase, domain 2"/>
    <property type="match status" value="1"/>
</dbReference>
<sequence length="173" mass="19364">SKGALEGPCAGMDEQAYKRYYQFVNYYIHQVNLMRHLLCEPYRVAYAEKSGTLLVAESDSGVPGVIEMAAYRTTVAWEESALVAFENGYIEVAIPAPLARSRAGRVEVYRDVGNGETPERVRPEMPWVHAMRQQAINFVKVCRGEMAPPCDAAEAVEDLKVARDYMAMREALP</sequence>
<accession>A0A0F9JIN2</accession>